<name>H3A652_LATCH</name>
<dbReference type="STRING" id="7897.ENSLACP00000005123"/>
<evidence type="ECO:0000313" key="6">
    <source>
        <dbReference type="Proteomes" id="UP000008672"/>
    </source>
</evidence>
<dbReference type="AlphaFoldDB" id="H3A652"/>
<dbReference type="SMART" id="SM01025">
    <property type="entry name" value="BEN"/>
    <property type="match status" value="2"/>
</dbReference>
<dbReference type="EMBL" id="AFYH01166316">
    <property type="status" value="NOT_ANNOTATED_CDS"/>
    <property type="molecule type" value="Genomic_DNA"/>
</dbReference>
<dbReference type="eggNOG" id="ENOG502QW8J">
    <property type="taxonomic scope" value="Eukaryota"/>
</dbReference>
<dbReference type="GO" id="GO:0005634">
    <property type="term" value="C:nucleus"/>
    <property type="evidence" value="ECO:0007669"/>
    <property type="project" value="UniProtKB-SubCell"/>
</dbReference>
<dbReference type="PANTHER" id="PTHR47305">
    <property type="entry name" value="BEN DOMAIN-CONTAINING PROTEIN 2"/>
    <property type="match status" value="1"/>
</dbReference>
<reference evidence="6" key="1">
    <citation type="submission" date="2011-08" db="EMBL/GenBank/DDBJ databases">
        <title>The draft genome of Latimeria chalumnae.</title>
        <authorList>
            <person name="Di Palma F."/>
            <person name="Alfoldi J."/>
            <person name="Johnson J."/>
            <person name="Berlin A."/>
            <person name="Gnerre S."/>
            <person name="Jaffe D."/>
            <person name="MacCallum I."/>
            <person name="Young S."/>
            <person name="Walker B.J."/>
            <person name="Lander E."/>
            <person name="Lindblad-Toh K."/>
        </authorList>
    </citation>
    <scope>NUCLEOTIDE SEQUENCE [LARGE SCALE GENOMIC DNA]</scope>
    <source>
        <strain evidence="6">Wild caught</strain>
    </source>
</reference>
<reference evidence="5" key="2">
    <citation type="submission" date="2025-08" db="UniProtKB">
        <authorList>
            <consortium name="Ensembl"/>
        </authorList>
    </citation>
    <scope>IDENTIFICATION</scope>
</reference>
<dbReference type="Gene3D" id="1.10.10.2590">
    <property type="entry name" value="BEN domain"/>
    <property type="match status" value="1"/>
</dbReference>
<dbReference type="EMBL" id="AFYH01166318">
    <property type="status" value="NOT_ANNOTATED_CDS"/>
    <property type="molecule type" value="Genomic_DNA"/>
</dbReference>
<evidence type="ECO:0000259" key="4">
    <source>
        <dbReference type="PROSITE" id="PS51457"/>
    </source>
</evidence>
<protein>
    <recommendedName>
        <fullName evidence="4">BEN domain-containing protein</fullName>
    </recommendedName>
</protein>
<feature type="region of interest" description="Disordered" evidence="3">
    <location>
        <begin position="102"/>
        <end position="132"/>
    </location>
</feature>
<dbReference type="HOGENOM" id="CLU_579475_0_0_1"/>
<dbReference type="PROSITE" id="PS51457">
    <property type="entry name" value="BEN"/>
    <property type="match status" value="2"/>
</dbReference>
<dbReference type="EMBL" id="AFYH01166319">
    <property type="status" value="NOT_ANNOTATED_CDS"/>
    <property type="molecule type" value="Genomic_DNA"/>
</dbReference>
<dbReference type="Pfam" id="PF10523">
    <property type="entry name" value="BEN"/>
    <property type="match status" value="1"/>
</dbReference>
<dbReference type="PANTHER" id="PTHR47305:SF1">
    <property type="entry name" value="BEN DOMAIN-CONTAINING PROTEIN"/>
    <property type="match status" value="1"/>
</dbReference>
<comment type="subcellular location">
    <subcellularLocation>
        <location evidence="1">Nucleus</location>
    </subcellularLocation>
</comment>
<dbReference type="Ensembl" id="ENSLACT00000005169.1">
    <property type="protein sequence ID" value="ENSLACP00000005123.1"/>
    <property type="gene ID" value="ENSLACG00000004555.1"/>
</dbReference>
<dbReference type="EMBL" id="AFYH01166317">
    <property type="status" value="NOT_ANNOTATED_CDS"/>
    <property type="molecule type" value="Genomic_DNA"/>
</dbReference>
<keyword evidence="2" id="KW-0539">Nucleus</keyword>
<dbReference type="GO" id="GO:0003677">
    <property type="term" value="F:DNA binding"/>
    <property type="evidence" value="ECO:0007669"/>
    <property type="project" value="InterPro"/>
</dbReference>
<dbReference type="InterPro" id="IPR018379">
    <property type="entry name" value="BEN_domain"/>
</dbReference>
<evidence type="ECO:0000313" key="5">
    <source>
        <dbReference type="Ensembl" id="ENSLACP00000005123.1"/>
    </source>
</evidence>
<dbReference type="EMBL" id="AFYH01166315">
    <property type="status" value="NOT_ANNOTATED_CDS"/>
    <property type="molecule type" value="Genomic_DNA"/>
</dbReference>
<organism evidence="5 6">
    <name type="scientific">Latimeria chalumnae</name>
    <name type="common">Coelacanth</name>
    <dbReference type="NCBI Taxonomy" id="7897"/>
    <lineage>
        <taxon>Eukaryota</taxon>
        <taxon>Metazoa</taxon>
        <taxon>Chordata</taxon>
        <taxon>Craniata</taxon>
        <taxon>Vertebrata</taxon>
        <taxon>Euteleostomi</taxon>
        <taxon>Coelacanthiformes</taxon>
        <taxon>Coelacanthidae</taxon>
        <taxon>Latimeria</taxon>
    </lineage>
</organism>
<dbReference type="Proteomes" id="UP000008672">
    <property type="component" value="Unassembled WGS sequence"/>
</dbReference>
<evidence type="ECO:0000256" key="1">
    <source>
        <dbReference type="ARBA" id="ARBA00004123"/>
    </source>
</evidence>
<feature type="domain" description="BEN" evidence="4">
    <location>
        <begin position="194"/>
        <end position="292"/>
    </location>
</feature>
<evidence type="ECO:0000256" key="2">
    <source>
        <dbReference type="ARBA" id="ARBA00023242"/>
    </source>
</evidence>
<reference evidence="5" key="3">
    <citation type="submission" date="2025-09" db="UniProtKB">
        <authorList>
            <consortium name="Ensembl"/>
        </authorList>
    </citation>
    <scope>IDENTIFICATION</scope>
</reference>
<dbReference type="InParanoid" id="H3A652"/>
<dbReference type="GeneTree" id="ENSGT00940000163807"/>
<keyword evidence="6" id="KW-1185">Reference proteome</keyword>
<feature type="compositionally biased region" description="Polar residues" evidence="3">
    <location>
        <begin position="102"/>
        <end position="122"/>
    </location>
</feature>
<feature type="domain" description="BEN" evidence="4">
    <location>
        <begin position="369"/>
        <end position="430"/>
    </location>
</feature>
<proteinExistence type="predicted"/>
<sequence>MRTRETEYESNGDVVYEYETDYECRRANQASEASYNGEQQRTLTEILNYCQVMYEAIQKLDKKFDSLQRKVMEVQHVQMKPVFLKPVSIRRNLKFQINSSLNTYRSSPNSESQQPQFNTPGRQSPPLPTIVSTHSLRPPSVQYSVPSRAPDIAQMATILDTSLKSSAVSTGSPLSPPPKRILLSFSKECIGDPKRNVKVPGNFLMKARQKTKAKYAARYLIRVLFTKETLLCSSVLGDSTRDLKPLDPNKIAAMREFLAVTFPTYDLSEDGRDWKTCVTNLNAMLRSMRNETRKVAVSNPNSIPSSKNMMMVIFESYTGACTANLCTLLTVREDLSLADLEENQAPVAEIESNTDLNWRLDVEFLGKRWRNILLPFSVLYVAKRKSRPELAARYLIRHLFPEDVLVKSNVYGNPERGVAPLDFNKINALR</sequence>
<accession>H3A652</accession>
<evidence type="ECO:0000256" key="3">
    <source>
        <dbReference type="SAM" id="MobiDB-lite"/>
    </source>
</evidence>
<dbReference type="OMA" id="YDYSADY"/>